<organism evidence="3 4">
    <name type="scientific">Mycobacterium tuberculosis</name>
    <dbReference type="NCBI Taxonomy" id="1773"/>
    <lineage>
        <taxon>Bacteria</taxon>
        <taxon>Bacillati</taxon>
        <taxon>Actinomycetota</taxon>
        <taxon>Actinomycetes</taxon>
        <taxon>Mycobacteriales</taxon>
        <taxon>Mycobacteriaceae</taxon>
        <taxon>Mycobacterium</taxon>
        <taxon>Mycobacterium tuberculosis complex</taxon>
    </lineage>
</organism>
<feature type="region of interest" description="Disordered" evidence="1">
    <location>
        <begin position="1"/>
        <end position="77"/>
    </location>
</feature>
<evidence type="ECO:0000256" key="1">
    <source>
        <dbReference type="SAM" id="MobiDB-lite"/>
    </source>
</evidence>
<sequence>MPGNSTTSETAWSANHGCTLGDNRPVNTTPPEAGRSTTAPSNGCSLAPNPKPDTSAPEPSAESQNRRLSKAYVGSST</sequence>
<feature type="compositionally biased region" description="Polar residues" evidence="1">
    <location>
        <begin position="25"/>
        <end position="44"/>
    </location>
</feature>
<dbReference type="Proteomes" id="UP000038802">
    <property type="component" value="Unassembled WGS sequence"/>
</dbReference>
<evidence type="ECO:0000313" key="2">
    <source>
        <dbReference type="EMBL" id="CFE67736.1"/>
    </source>
</evidence>
<evidence type="ECO:0000313" key="4">
    <source>
        <dbReference type="Proteomes" id="UP000038802"/>
    </source>
</evidence>
<gene>
    <name evidence="2" type="ORF">ERS007688_03422</name>
    <name evidence="3" type="ORF">ERS007703_04284</name>
</gene>
<dbReference type="AlphaFoldDB" id="A0A0T7LYD2"/>
<evidence type="ECO:0000313" key="3">
    <source>
        <dbReference type="EMBL" id="COW82123.1"/>
    </source>
</evidence>
<dbReference type="EMBL" id="CSAE01000721">
    <property type="protein sequence ID" value="COW82123.1"/>
    <property type="molecule type" value="Genomic_DNA"/>
</dbReference>
<accession>A0A0T7LYD2</accession>
<feature type="compositionally biased region" description="Polar residues" evidence="1">
    <location>
        <begin position="1"/>
        <end position="13"/>
    </location>
</feature>
<reference evidence="3" key="2">
    <citation type="submission" date="2015-03" db="EMBL/GenBank/DDBJ databases">
        <authorList>
            <person name="Murphy D."/>
        </authorList>
    </citation>
    <scope>NUCLEOTIDE SEQUENCE [LARGE SCALE GENOMIC DNA]</scope>
    <source>
        <strain evidence="3">K00500041</strain>
    </source>
</reference>
<proteinExistence type="predicted"/>
<dbReference type="Proteomes" id="UP000046947">
    <property type="component" value="Unassembled WGS sequence"/>
</dbReference>
<dbReference type="EMBL" id="CFOH01000737">
    <property type="protein sequence ID" value="CFE67736.1"/>
    <property type="molecule type" value="Genomic_DNA"/>
</dbReference>
<evidence type="ECO:0000313" key="5">
    <source>
        <dbReference type="Proteomes" id="UP000046947"/>
    </source>
</evidence>
<reference evidence="4 5" key="1">
    <citation type="submission" date="2015-03" db="EMBL/GenBank/DDBJ databases">
        <authorList>
            <consortium name="Pathogen Informatics"/>
        </authorList>
    </citation>
    <scope>NUCLEOTIDE SEQUENCE [LARGE SCALE GENOMIC DNA]</scope>
    <source>
        <strain evidence="2 5">H09601792</strain>
        <strain evidence="4">K00500041</strain>
    </source>
</reference>
<name>A0A0T7LYD2_MYCTX</name>
<protein>
    <submittedName>
        <fullName evidence="3">Uncharacterized protein</fullName>
    </submittedName>
</protein>